<dbReference type="EMBL" id="DYVE01000356">
    <property type="protein sequence ID" value="HJG29754.1"/>
    <property type="molecule type" value="Genomic_DNA"/>
</dbReference>
<reference evidence="2" key="2">
    <citation type="submission" date="2021-09" db="EMBL/GenBank/DDBJ databases">
        <authorList>
            <person name="Gilroy R."/>
        </authorList>
    </citation>
    <scope>NUCLEOTIDE SEQUENCE</scope>
    <source>
        <strain evidence="2">ChiBcec21-2208</strain>
    </source>
</reference>
<gene>
    <name evidence="2" type="ORF">K8V20_14060</name>
</gene>
<evidence type="ECO:0000256" key="1">
    <source>
        <dbReference type="SAM" id="Phobius"/>
    </source>
</evidence>
<organism evidence="2 3">
    <name type="scientific">Subdoligranulum variabile</name>
    <dbReference type="NCBI Taxonomy" id="214851"/>
    <lineage>
        <taxon>Bacteria</taxon>
        <taxon>Bacillati</taxon>
        <taxon>Bacillota</taxon>
        <taxon>Clostridia</taxon>
        <taxon>Eubacteriales</taxon>
        <taxon>Oscillospiraceae</taxon>
        <taxon>Subdoligranulum</taxon>
    </lineage>
</organism>
<keyword evidence="1" id="KW-0472">Membrane</keyword>
<protein>
    <submittedName>
        <fullName evidence="2">Uncharacterized protein</fullName>
    </submittedName>
</protein>
<keyword evidence="1" id="KW-1133">Transmembrane helix</keyword>
<name>A0A921LQA7_9FIRM</name>
<evidence type="ECO:0000313" key="2">
    <source>
        <dbReference type="EMBL" id="HJG29754.1"/>
    </source>
</evidence>
<dbReference type="Proteomes" id="UP000782880">
    <property type="component" value="Unassembled WGS sequence"/>
</dbReference>
<dbReference type="AlphaFoldDB" id="A0A921LQA7"/>
<proteinExistence type="predicted"/>
<reference evidence="2" key="1">
    <citation type="journal article" date="2021" name="PeerJ">
        <title>Extensive microbial diversity within the chicken gut microbiome revealed by metagenomics and culture.</title>
        <authorList>
            <person name="Gilroy R."/>
            <person name="Ravi A."/>
            <person name="Getino M."/>
            <person name="Pursley I."/>
            <person name="Horton D.L."/>
            <person name="Alikhan N.F."/>
            <person name="Baker D."/>
            <person name="Gharbi K."/>
            <person name="Hall N."/>
            <person name="Watson M."/>
            <person name="Adriaenssens E.M."/>
            <person name="Foster-Nyarko E."/>
            <person name="Jarju S."/>
            <person name="Secka A."/>
            <person name="Antonio M."/>
            <person name="Oren A."/>
            <person name="Chaudhuri R.R."/>
            <person name="La Ragione R."/>
            <person name="Hildebrand F."/>
            <person name="Pallen M.J."/>
        </authorList>
    </citation>
    <scope>NUCLEOTIDE SEQUENCE</scope>
    <source>
        <strain evidence="2">ChiBcec21-2208</strain>
    </source>
</reference>
<feature type="transmembrane region" description="Helical" evidence="1">
    <location>
        <begin position="33"/>
        <end position="56"/>
    </location>
</feature>
<evidence type="ECO:0000313" key="3">
    <source>
        <dbReference type="Proteomes" id="UP000782880"/>
    </source>
</evidence>
<keyword evidence="1" id="KW-0812">Transmembrane</keyword>
<comment type="caution">
    <text evidence="2">The sequence shown here is derived from an EMBL/GenBank/DDBJ whole genome shotgun (WGS) entry which is preliminary data.</text>
</comment>
<sequence>MHKVLLILGIVFTVVGLFIGTLAATLVLMLREPLLGLVAVPGIIFFVLGLAFLAAVSRRRRDRAWLAENGRRMEADIIGVQYDTRVRVNGRCPLVIQCQAVNPLDGKVYVFESDGIWFDPDPFLGQRTTLPVLVDPDDYHRYQVVTEGILPERG</sequence>
<accession>A0A921LQA7</accession>